<dbReference type="EMBL" id="JASNFN010000037">
    <property type="protein sequence ID" value="MDP5185120.1"/>
    <property type="molecule type" value="Genomic_DNA"/>
</dbReference>
<evidence type="ECO:0000313" key="4">
    <source>
        <dbReference type="Proteomes" id="UP001233673"/>
    </source>
</evidence>
<gene>
    <name evidence="3" type="ORF">QOZ88_21010</name>
</gene>
<keyword evidence="4" id="KW-1185">Reference proteome</keyword>
<evidence type="ECO:0000313" key="3">
    <source>
        <dbReference type="EMBL" id="MDP5185120.1"/>
    </source>
</evidence>
<evidence type="ECO:0000256" key="1">
    <source>
        <dbReference type="SAM" id="MobiDB-lite"/>
    </source>
</evidence>
<dbReference type="Pfam" id="PF19935">
    <property type="entry name" value="DUF6398"/>
    <property type="match status" value="1"/>
</dbReference>
<protein>
    <submittedName>
        <fullName evidence="3">DUF6398 domain-containing protein</fullName>
    </submittedName>
</protein>
<evidence type="ECO:0000259" key="2">
    <source>
        <dbReference type="Pfam" id="PF19935"/>
    </source>
</evidence>
<feature type="compositionally biased region" description="Basic residues" evidence="1">
    <location>
        <begin position="1"/>
        <end position="24"/>
    </location>
</feature>
<dbReference type="RefSeq" id="WP_306001647.1">
    <property type="nucleotide sequence ID" value="NZ_JASNFN010000037.1"/>
</dbReference>
<feature type="domain" description="DUF6398" evidence="2">
    <location>
        <begin position="457"/>
        <end position="553"/>
    </location>
</feature>
<name>A0ABT9IHR2_9ACTN</name>
<accession>A0ABT9IHR2</accession>
<organism evidence="3 4">
    <name type="scientific">Blastococcus carthaginiensis</name>
    <dbReference type="NCBI Taxonomy" id="3050034"/>
    <lineage>
        <taxon>Bacteria</taxon>
        <taxon>Bacillati</taxon>
        <taxon>Actinomycetota</taxon>
        <taxon>Actinomycetes</taxon>
        <taxon>Geodermatophilales</taxon>
        <taxon>Geodermatophilaceae</taxon>
        <taxon>Blastococcus</taxon>
    </lineage>
</organism>
<dbReference type="InterPro" id="IPR045651">
    <property type="entry name" value="DUF6398"/>
</dbReference>
<dbReference type="Proteomes" id="UP001233673">
    <property type="component" value="Unassembled WGS sequence"/>
</dbReference>
<sequence length="584" mass="63589">MSKRSHPRKQRRVRKNRPHGRSRAPGRQQVLQNPLADVAAALASDEPMALLGLASALLAGFDERPSPGRRDEPSAPPLDELLQVFFAIDVVETSALLAALAGLTGDEALRHEVRREIAARGHVLPRWLLGLDDAEPVERAFEMRHVLGDGENLVIGVRLPGDSELCAAAYVDHNLGTLVKDAFVSPDSLPELIDMMREGVDDPDTLLTDLPPADARARITEAIELSRITFPPIETDTWPACRPLVEWMIGLLPAGGTGYVRPEWPEDARQALADRFFSSPFGAGLDDADHRSLLESLLWFGADYGPGDPLRWSPVAVEILLADWIPRKIVADVPHLTRAPELLRALIRFCHAERGIRAELTAETLAAVDELEDVYQATIRTPRPQGPAALLARMGALDPDGLWPAVDDASWDFDSLDTLAEAVGGRDALAALDGKPLPEEAFDWDRVPNDVRPRVGQVLDLIDRCCDELLGAELRTAARRLLARVAAADPELFLRRARPEGTAAAVCWIIATADHLFRDRRLTVKQLTSCLGTSGSPSSQAKAVLKAIGVEPDGYAYGDGHLGSPDYLTGDHRAGMVAARDRLA</sequence>
<comment type="caution">
    <text evidence="3">The sequence shown here is derived from an EMBL/GenBank/DDBJ whole genome shotgun (WGS) entry which is preliminary data.</text>
</comment>
<reference evidence="4" key="1">
    <citation type="submission" date="2023-05" db="EMBL/GenBank/DDBJ databases">
        <title>Draft genome of Pseudofrankia sp. BMG5.37.</title>
        <authorList>
            <person name="Gtari M."/>
            <person name="Ghodhbane F."/>
            <person name="Sbissi I."/>
        </authorList>
    </citation>
    <scope>NUCLEOTIDE SEQUENCE [LARGE SCALE GENOMIC DNA]</scope>
    <source>
        <strain evidence="4">BMG 814</strain>
    </source>
</reference>
<feature type="region of interest" description="Disordered" evidence="1">
    <location>
        <begin position="1"/>
        <end position="32"/>
    </location>
</feature>
<proteinExistence type="predicted"/>